<name>A0A564YUM0_HYMDI</name>
<sequence length="93" mass="10235">MRKKNKGSQSKSKYDKISIRNSENTENPCVAKQEENSGSKIISSPILSTTCSSTLVPSDILRPDSENASHDTVNCNIPRDKADLKPAMSYFSN</sequence>
<evidence type="ECO:0000313" key="3">
    <source>
        <dbReference type="Proteomes" id="UP000321570"/>
    </source>
</evidence>
<dbReference type="EMBL" id="CABIJS010000399">
    <property type="protein sequence ID" value="VUZ50866.1"/>
    <property type="molecule type" value="Genomic_DNA"/>
</dbReference>
<evidence type="ECO:0000313" key="2">
    <source>
        <dbReference type="EMBL" id="VUZ50866.1"/>
    </source>
</evidence>
<dbReference type="AlphaFoldDB" id="A0A564YUM0"/>
<evidence type="ECO:0000256" key="1">
    <source>
        <dbReference type="SAM" id="MobiDB-lite"/>
    </source>
</evidence>
<accession>A0A564YUM0</accession>
<organism evidence="2 3">
    <name type="scientific">Hymenolepis diminuta</name>
    <name type="common">Rat tapeworm</name>
    <dbReference type="NCBI Taxonomy" id="6216"/>
    <lineage>
        <taxon>Eukaryota</taxon>
        <taxon>Metazoa</taxon>
        <taxon>Spiralia</taxon>
        <taxon>Lophotrochozoa</taxon>
        <taxon>Platyhelminthes</taxon>
        <taxon>Cestoda</taxon>
        <taxon>Eucestoda</taxon>
        <taxon>Cyclophyllidea</taxon>
        <taxon>Hymenolepididae</taxon>
        <taxon>Hymenolepis</taxon>
    </lineage>
</organism>
<keyword evidence="3" id="KW-1185">Reference proteome</keyword>
<proteinExistence type="predicted"/>
<protein>
    <submittedName>
        <fullName evidence="2">Uncharacterized protein</fullName>
    </submittedName>
</protein>
<feature type="region of interest" description="Disordered" evidence="1">
    <location>
        <begin position="1"/>
        <end position="38"/>
    </location>
</feature>
<dbReference type="Proteomes" id="UP000321570">
    <property type="component" value="Unassembled WGS sequence"/>
</dbReference>
<gene>
    <name evidence="2" type="ORF">WMSIL1_LOCUS9614</name>
</gene>
<reference evidence="2 3" key="1">
    <citation type="submission" date="2019-07" db="EMBL/GenBank/DDBJ databases">
        <authorList>
            <person name="Jastrzebski P J."/>
            <person name="Paukszto L."/>
            <person name="Jastrzebski P J."/>
        </authorList>
    </citation>
    <scope>NUCLEOTIDE SEQUENCE [LARGE SCALE GENOMIC DNA]</scope>
    <source>
        <strain evidence="2 3">WMS-il1</strain>
    </source>
</reference>